<proteinExistence type="predicted"/>
<sequence length="159" mass="16854">MTETKIAAAQEAVAKAAALLLEHAEGLGMLAMVESRREPPDLIDTVAFRNGETVIRNVAAEQAWSQAALAAARFAGRFEAFQQERDRYSEVGVTLREEVEKLVGGTGSFPPPLSMMPASAGHAALGITPRQVHAQAWRSHLAASAATIARVEIGMGYGA</sequence>
<evidence type="ECO:0000313" key="2">
    <source>
        <dbReference type="Proteomes" id="UP000233769"/>
    </source>
</evidence>
<dbReference type="Proteomes" id="UP000233769">
    <property type="component" value="Chromosome tk0001"/>
</dbReference>
<evidence type="ECO:0000313" key="1">
    <source>
        <dbReference type="EMBL" id="SOR28822.1"/>
    </source>
</evidence>
<gene>
    <name evidence="1" type="ORF">TK0001_2220</name>
</gene>
<organism evidence="1 2">
    <name type="scientific">Methylorubrum extorquens</name>
    <name type="common">Methylobacterium dichloromethanicum</name>
    <name type="synonym">Methylobacterium extorquens</name>
    <dbReference type="NCBI Taxonomy" id="408"/>
    <lineage>
        <taxon>Bacteria</taxon>
        <taxon>Pseudomonadati</taxon>
        <taxon>Pseudomonadota</taxon>
        <taxon>Alphaproteobacteria</taxon>
        <taxon>Hyphomicrobiales</taxon>
        <taxon>Methylobacteriaceae</taxon>
        <taxon>Methylorubrum</taxon>
    </lineage>
</organism>
<dbReference type="AlphaFoldDB" id="A0A2N9ANF2"/>
<name>A0A2N9ANF2_METEX</name>
<reference evidence="2" key="1">
    <citation type="submission" date="2017-10" db="EMBL/GenBank/DDBJ databases">
        <authorList>
            <person name="Regsiter A."/>
            <person name="William W."/>
        </authorList>
    </citation>
    <scope>NUCLEOTIDE SEQUENCE [LARGE SCALE GENOMIC DNA]</scope>
</reference>
<accession>A0A2N9ANF2</accession>
<protein>
    <submittedName>
        <fullName evidence="1">Uncharacterized protein</fullName>
    </submittedName>
</protein>
<dbReference type="EMBL" id="LT962688">
    <property type="protein sequence ID" value="SOR28822.1"/>
    <property type="molecule type" value="Genomic_DNA"/>
</dbReference>